<dbReference type="GO" id="GO:0000030">
    <property type="term" value="F:mannosyltransferase activity"/>
    <property type="evidence" value="ECO:0007669"/>
    <property type="project" value="InterPro"/>
</dbReference>
<evidence type="ECO:0000313" key="11">
    <source>
        <dbReference type="Proteomes" id="UP000000599"/>
    </source>
</evidence>
<keyword evidence="6" id="KW-0735">Signal-anchor</keyword>
<dbReference type="GeneID" id="8998488"/>
<evidence type="ECO:0000256" key="8">
    <source>
        <dbReference type="ARBA" id="ARBA00023136"/>
    </source>
</evidence>
<dbReference type="EMBL" id="CR382136">
    <property type="protein sequence ID" value="CAR65635.1"/>
    <property type="molecule type" value="Genomic_DNA"/>
</dbReference>
<evidence type="ECO:0000256" key="7">
    <source>
        <dbReference type="ARBA" id="ARBA00022989"/>
    </source>
</evidence>
<evidence type="ECO:0000313" key="10">
    <source>
        <dbReference type="EMBL" id="CAR65635.1"/>
    </source>
</evidence>
<gene>
    <name evidence="10" type="ordered locus">DEHA2D07458g</name>
</gene>
<keyword evidence="11" id="KW-1185">Reference proteome</keyword>
<dbReference type="InParanoid" id="B5RTF0"/>
<keyword evidence="4" id="KW-0808">Transferase</keyword>
<dbReference type="OrthoDB" id="3631276at2759"/>
<dbReference type="HOGENOM" id="CLU_013841_3_1_1"/>
<evidence type="ECO:0000256" key="6">
    <source>
        <dbReference type="ARBA" id="ARBA00022968"/>
    </source>
</evidence>
<name>B5RTF0_DEBHA</name>
<dbReference type="VEuPathDB" id="FungiDB:DEHA2D07458g"/>
<dbReference type="OMA" id="CHYMVSR"/>
<evidence type="ECO:0000256" key="1">
    <source>
        <dbReference type="ARBA" id="ARBA00004606"/>
    </source>
</evidence>
<evidence type="ECO:0000256" key="2">
    <source>
        <dbReference type="ARBA" id="ARBA00009486"/>
    </source>
</evidence>
<dbReference type="Proteomes" id="UP000000599">
    <property type="component" value="Chromosome D"/>
</dbReference>
<dbReference type="STRING" id="284592.B5RTF0"/>
<dbReference type="KEGG" id="dha:DEHA2D07458g"/>
<keyword evidence="9" id="KW-0961">Cell wall biogenesis/degradation</keyword>
<keyword evidence="5" id="KW-0812">Transmembrane</keyword>
<dbReference type="GO" id="GO:0016020">
    <property type="term" value="C:membrane"/>
    <property type="evidence" value="ECO:0007669"/>
    <property type="project" value="UniProtKB-SubCell"/>
</dbReference>
<keyword evidence="8" id="KW-0472">Membrane</keyword>
<protein>
    <submittedName>
        <fullName evidence="10">DEHA2D07458p</fullName>
    </submittedName>
</protein>
<keyword evidence="7" id="KW-1133">Transmembrane helix</keyword>
<evidence type="ECO:0000256" key="4">
    <source>
        <dbReference type="ARBA" id="ARBA00022679"/>
    </source>
</evidence>
<evidence type="ECO:0000256" key="5">
    <source>
        <dbReference type="ARBA" id="ARBA00022692"/>
    </source>
</evidence>
<dbReference type="AlphaFoldDB" id="B5RTF0"/>
<accession>B5RTF0</accession>
<comment type="subcellular location">
    <subcellularLocation>
        <location evidence="1">Membrane</location>
        <topology evidence="1">Single-pass type II membrane protein</topology>
    </subcellularLocation>
</comment>
<evidence type="ECO:0000256" key="3">
    <source>
        <dbReference type="ARBA" id="ARBA00022676"/>
    </source>
</evidence>
<dbReference type="Pfam" id="PF12141">
    <property type="entry name" value="BMT"/>
    <property type="match status" value="2"/>
</dbReference>
<reference evidence="10 11" key="1">
    <citation type="journal article" date="2004" name="Nature">
        <title>Genome evolution in yeasts.</title>
        <authorList>
            <consortium name="Genolevures"/>
            <person name="Dujon B."/>
            <person name="Sherman D."/>
            <person name="Fischer G."/>
            <person name="Durrens P."/>
            <person name="Casaregola S."/>
            <person name="Lafontaine I."/>
            <person name="de Montigny J."/>
            <person name="Marck C."/>
            <person name="Neuveglise C."/>
            <person name="Talla E."/>
            <person name="Goffard N."/>
            <person name="Frangeul L."/>
            <person name="Aigle M."/>
            <person name="Anthouard V."/>
            <person name="Babour A."/>
            <person name="Barbe V."/>
            <person name="Barnay S."/>
            <person name="Blanchin S."/>
            <person name="Beckerich J.M."/>
            <person name="Beyne E."/>
            <person name="Bleykasten C."/>
            <person name="Boisrame A."/>
            <person name="Boyer J."/>
            <person name="Cattolico L."/>
            <person name="Confanioleri F."/>
            <person name="de Daruvar A."/>
            <person name="Despons L."/>
            <person name="Fabre E."/>
            <person name="Fairhead C."/>
            <person name="Ferry-Dumazet H."/>
            <person name="Groppi A."/>
            <person name="Hantraye F."/>
            <person name="Hennequin C."/>
            <person name="Jauniaux N."/>
            <person name="Joyet P."/>
            <person name="Kachouri R."/>
            <person name="Kerrest A."/>
            <person name="Koszul R."/>
            <person name="Lemaire M."/>
            <person name="Lesur I."/>
            <person name="Ma L."/>
            <person name="Muller H."/>
            <person name="Nicaud J.M."/>
            <person name="Nikolski M."/>
            <person name="Oztas S."/>
            <person name="Ozier-Kalogeropoulos O."/>
            <person name="Pellenz S."/>
            <person name="Potier S."/>
            <person name="Richard G.F."/>
            <person name="Straub M.L."/>
            <person name="Suleau A."/>
            <person name="Swennene D."/>
            <person name="Tekaia F."/>
            <person name="Wesolowski-Louvel M."/>
            <person name="Westhof E."/>
            <person name="Wirth B."/>
            <person name="Zeniou-Meyer M."/>
            <person name="Zivanovic I."/>
            <person name="Bolotin-Fukuhara M."/>
            <person name="Thierry A."/>
            <person name="Bouchier C."/>
            <person name="Caudron B."/>
            <person name="Scarpelli C."/>
            <person name="Gaillardin C."/>
            <person name="Weissenbach J."/>
            <person name="Wincker P."/>
            <person name="Souciet J.L."/>
        </authorList>
    </citation>
    <scope>NUCLEOTIDE SEQUENCE [LARGE SCALE GENOMIC DNA]</scope>
    <source>
        <strain evidence="11">ATCC 36239 / CBS 767 / BCRC 21394 / JCM 1990 / NBRC 0083 / IGC 2968</strain>
    </source>
</reference>
<comment type="similarity">
    <text evidence="2">Belongs to the BMT family.</text>
</comment>
<organism evidence="10 11">
    <name type="scientific">Debaryomyces hansenii (strain ATCC 36239 / CBS 767 / BCRC 21394 / JCM 1990 / NBRC 0083 / IGC 2968)</name>
    <name type="common">Yeast</name>
    <name type="synonym">Torulaspora hansenii</name>
    <dbReference type="NCBI Taxonomy" id="284592"/>
    <lineage>
        <taxon>Eukaryota</taxon>
        <taxon>Fungi</taxon>
        <taxon>Dikarya</taxon>
        <taxon>Ascomycota</taxon>
        <taxon>Saccharomycotina</taxon>
        <taxon>Pichiomycetes</taxon>
        <taxon>Debaryomycetaceae</taxon>
        <taxon>Debaryomyces</taxon>
    </lineage>
</organism>
<sequence length="649" mass="74385">MYYGRRYLRVALAASAVSVILLVIFVSASRKYSFDAFGYNSSQSVNPTFNSKTKGSSFLSKISSLYSKDGDKQMLIDKFPLDTSLTDNALYSMMKMKTYSDPAPYVLGKPTDFEITEEDMCKRLEYASEFEVSKQMYLNADYEKVQKALKASSEYSKLIEQANKQFKPTIPVEHRWFRFGGASVWLPQYELHYMVSRVLYTPSGIPNKSFVSFLYIQLFDKNWVEMDETTLTVPYEKKIMKSVTNADGSVTEALLETKLGSREITYPSFLPISFDVQMQVPSGKYYFGPEDPRILLRKNSLGFEEPLIVFNMKNNVLAKRLMYLYLPFSNHLQYLKKRSEPYAYVEKNWTPFISKATPEKVNFIYSIDPLEVLTCDVQTATCDFLQKASKEDFNYVGPLRGGTQLVHLPFDDLMPDHILDKFKLPKNRKIYIGWARAHLNKCGCGESMYRPNMVILVEDFNPEENRFYYKLSDVSEYIDFNAHVPPWTTPKLDENGNLIEDTSVNDCAGRNVLIPNSIAYWEIESVVKDTTSYSRKFFERIPTDEEIIDSHAHKVTKHTPRDTAAVGVSFNDYMGVTLSAADSDVSIVHIRGLLNYILHLPSLFDESTMVLGISKFQPRGYDVNNRCAMSASRRYCISYAESHGGVTNY</sequence>
<dbReference type="GO" id="GO:0071555">
    <property type="term" value="P:cell wall organization"/>
    <property type="evidence" value="ECO:0007669"/>
    <property type="project" value="UniProtKB-KW"/>
</dbReference>
<keyword evidence="3" id="KW-0328">Glycosyltransferase</keyword>
<proteinExistence type="inferred from homology"/>
<evidence type="ECO:0000256" key="9">
    <source>
        <dbReference type="ARBA" id="ARBA00023316"/>
    </source>
</evidence>
<dbReference type="eggNOG" id="ENOG502QTZG">
    <property type="taxonomic scope" value="Eukaryota"/>
</dbReference>
<dbReference type="RefSeq" id="XP_002770279.1">
    <property type="nucleotide sequence ID" value="XM_002770233.1"/>
</dbReference>
<dbReference type="InterPro" id="IPR021988">
    <property type="entry name" value="BMT1"/>
</dbReference>